<feature type="transmembrane region" description="Helical" evidence="1">
    <location>
        <begin position="6"/>
        <end position="25"/>
    </location>
</feature>
<keyword evidence="1" id="KW-1133">Transmembrane helix</keyword>
<keyword evidence="1" id="KW-0472">Membrane</keyword>
<reference evidence="2" key="1">
    <citation type="submission" date="2015-04" db="EMBL/GenBank/DDBJ databases">
        <title>Complete genome sequence of Microbacterium chocolatum SIT 101, a bacterium enantioselectively hydrolyzing mesomeric diesters.</title>
        <authorList>
            <person name="Li X."/>
            <person name="Xu Y."/>
        </authorList>
    </citation>
    <scope>NUCLEOTIDE SEQUENCE [LARGE SCALE GENOMIC DNA]</scope>
    <source>
        <strain evidence="2">SIT 101</strain>
    </source>
</reference>
<name>A0A0M8MRJ3_9MICO</name>
<evidence type="ECO:0000313" key="3">
    <source>
        <dbReference type="Proteomes" id="UP000037737"/>
    </source>
</evidence>
<gene>
    <name evidence="2" type="ORF">XI38_00880</name>
</gene>
<organism evidence="2 3">
    <name type="scientific">Microbacterium aurantiacum</name>
    <dbReference type="NCBI Taxonomy" id="162393"/>
    <lineage>
        <taxon>Bacteria</taxon>
        <taxon>Bacillati</taxon>
        <taxon>Actinomycetota</taxon>
        <taxon>Actinomycetes</taxon>
        <taxon>Micrococcales</taxon>
        <taxon>Microbacteriaceae</taxon>
        <taxon>Microbacterium</taxon>
    </lineage>
</organism>
<dbReference type="PANTHER" id="PTHR38446:SF1">
    <property type="entry name" value="BLL0914 PROTEIN"/>
    <property type="match status" value="1"/>
</dbReference>
<evidence type="ECO:0000313" key="2">
    <source>
        <dbReference type="EMBL" id="KOS12340.1"/>
    </source>
</evidence>
<proteinExistence type="predicted"/>
<evidence type="ECO:0000256" key="1">
    <source>
        <dbReference type="SAM" id="Phobius"/>
    </source>
</evidence>
<dbReference type="Proteomes" id="UP000037737">
    <property type="component" value="Unassembled WGS sequence"/>
</dbReference>
<dbReference type="PANTHER" id="PTHR38446">
    <property type="entry name" value="BLL0914 PROTEIN"/>
    <property type="match status" value="1"/>
</dbReference>
<dbReference type="OrthoDB" id="9803832at2"/>
<keyword evidence="1" id="KW-0812">Transmembrane</keyword>
<comment type="caution">
    <text evidence="2">The sequence shown here is derived from an EMBL/GenBank/DDBJ whole genome shotgun (WGS) entry which is preliminary data.</text>
</comment>
<feature type="transmembrane region" description="Helical" evidence="1">
    <location>
        <begin position="56"/>
        <end position="75"/>
    </location>
</feature>
<sequence length="140" mass="14449">MAILATVVAALAAALHVLIFVMESIGWSKPRVWRRFGVSDQATADATRPMAYNQGFYNLFLAIGTVVGLVLWWMTDAATTVAGFTLVVFALASMLAAAVVLVTSGARYLRPALIQGTLPAIGLVLTIIAGASAGAAAAAV</sequence>
<dbReference type="Pfam" id="PF06993">
    <property type="entry name" value="DUF1304"/>
    <property type="match status" value="1"/>
</dbReference>
<dbReference type="PATRIC" id="fig|84292.3.peg.186"/>
<dbReference type="EMBL" id="LAVO01000001">
    <property type="protein sequence ID" value="KOS12340.1"/>
    <property type="molecule type" value="Genomic_DNA"/>
</dbReference>
<feature type="transmembrane region" description="Helical" evidence="1">
    <location>
        <begin position="81"/>
        <end position="106"/>
    </location>
</feature>
<feature type="transmembrane region" description="Helical" evidence="1">
    <location>
        <begin position="118"/>
        <end position="139"/>
    </location>
</feature>
<dbReference type="InterPro" id="IPR009732">
    <property type="entry name" value="DUF1304"/>
</dbReference>
<protein>
    <submittedName>
        <fullName evidence="2">Epimerase</fullName>
    </submittedName>
</protein>
<dbReference type="KEGG" id="mcw:A8L33_05405"/>
<dbReference type="AlphaFoldDB" id="A0A0M8MRJ3"/>
<accession>A0A0M8MRJ3</accession>
<keyword evidence="3" id="KW-1185">Reference proteome</keyword>